<dbReference type="SUPFAM" id="SSF69118">
    <property type="entry name" value="AhpD-like"/>
    <property type="match status" value="1"/>
</dbReference>
<evidence type="ECO:0000313" key="3">
    <source>
        <dbReference type="Proteomes" id="UP000215441"/>
    </source>
</evidence>
<gene>
    <name evidence="2" type="ORF">CBY09_16450</name>
</gene>
<dbReference type="InterPro" id="IPR003779">
    <property type="entry name" value="CMD-like"/>
</dbReference>
<protein>
    <submittedName>
        <fullName evidence="2">4-carboxymuconolactone decarboxylase</fullName>
    </submittedName>
</protein>
<dbReference type="EMBL" id="NOIG01000010">
    <property type="protein sequence ID" value="OYD49245.1"/>
    <property type="molecule type" value="Genomic_DNA"/>
</dbReference>
<evidence type="ECO:0000259" key="1">
    <source>
        <dbReference type="Pfam" id="PF02627"/>
    </source>
</evidence>
<dbReference type="Gene3D" id="1.20.1290.10">
    <property type="entry name" value="AhpD-like"/>
    <property type="match status" value="1"/>
</dbReference>
<feature type="domain" description="Carboxymuconolactone decarboxylase-like" evidence="1">
    <location>
        <begin position="42"/>
        <end position="123"/>
    </location>
</feature>
<comment type="caution">
    <text evidence="2">The sequence shown here is derived from an EMBL/GenBank/DDBJ whole genome shotgun (WGS) entry which is preliminary data.</text>
</comment>
<dbReference type="Pfam" id="PF02627">
    <property type="entry name" value="CMD"/>
    <property type="match status" value="1"/>
</dbReference>
<accession>A0A235ELA2</accession>
<name>A0A235ELA2_9BURK</name>
<sequence>MTQPPTPSIKDFDKGLATRKQVMGEDFVANAFGNATEFTQPIQEFITRNAWGDVWQRPGLDMKTRSLITVAFLTALGKQHELKGHVRGALNNGATSAEIQEVLLHASIYCGLPAAVEAFRTAAEVIDGPKRG</sequence>
<dbReference type="GO" id="GO:0051920">
    <property type="term" value="F:peroxiredoxin activity"/>
    <property type="evidence" value="ECO:0007669"/>
    <property type="project" value="InterPro"/>
</dbReference>
<evidence type="ECO:0000313" key="2">
    <source>
        <dbReference type="EMBL" id="OYD49245.1"/>
    </source>
</evidence>
<dbReference type="AlphaFoldDB" id="A0A235ELA2"/>
<organism evidence="2 3">
    <name type="scientific">Acidovorax kalamii</name>
    <dbReference type="NCBI Taxonomy" id="2004485"/>
    <lineage>
        <taxon>Bacteria</taxon>
        <taxon>Pseudomonadati</taxon>
        <taxon>Pseudomonadota</taxon>
        <taxon>Betaproteobacteria</taxon>
        <taxon>Burkholderiales</taxon>
        <taxon>Comamonadaceae</taxon>
        <taxon>Acidovorax</taxon>
    </lineage>
</organism>
<proteinExistence type="predicted"/>
<dbReference type="OrthoDB" id="9793083at2"/>
<dbReference type="RefSeq" id="WP_094290660.1">
    <property type="nucleotide sequence ID" value="NZ_NOIG01000010.1"/>
</dbReference>
<dbReference type="Proteomes" id="UP000215441">
    <property type="component" value="Unassembled WGS sequence"/>
</dbReference>
<dbReference type="PANTHER" id="PTHR33570">
    <property type="entry name" value="4-CARBOXYMUCONOLACTONE DECARBOXYLASE FAMILY PROTEIN"/>
    <property type="match status" value="1"/>
</dbReference>
<reference evidence="2 3" key="1">
    <citation type="submission" date="2017-07" db="EMBL/GenBank/DDBJ databases">
        <title>Acidovorax KNDSW TSA 6 genome sequence and assembly.</title>
        <authorList>
            <person name="Mayilraj S."/>
        </authorList>
    </citation>
    <scope>NUCLEOTIDE SEQUENCE [LARGE SCALE GENOMIC DNA]</scope>
    <source>
        <strain evidence="2 3">KNDSW-TSA6</strain>
    </source>
</reference>
<dbReference type="PANTHER" id="PTHR33570:SF2">
    <property type="entry name" value="CARBOXYMUCONOLACTONE DECARBOXYLASE-LIKE DOMAIN-CONTAINING PROTEIN"/>
    <property type="match status" value="1"/>
</dbReference>
<dbReference type="InterPro" id="IPR029032">
    <property type="entry name" value="AhpD-like"/>
</dbReference>
<dbReference type="InterPro" id="IPR052512">
    <property type="entry name" value="4CMD/NDH-1_regulator"/>
</dbReference>
<keyword evidence="3" id="KW-1185">Reference proteome</keyword>